<keyword evidence="1" id="KW-0472">Membrane</keyword>
<dbReference type="InterPro" id="IPR039938">
    <property type="entry name" value="Sp4-like"/>
</dbReference>
<dbReference type="Proteomes" id="UP001497382">
    <property type="component" value="Unassembled WGS sequence"/>
</dbReference>
<dbReference type="EMBL" id="CAXIEN010000560">
    <property type="protein sequence ID" value="CAL1300485.1"/>
    <property type="molecule type" value="Genomic_DNA"/>
</dbReference>
<dbReference type="PANTHER" id="PTHR14947">
    <property type="entry name" value="ZINC FINGER PROTEIN"/>
    <property type="match status" value="1"/>
</dbReference>
<keyword evidence="1" id="KW-1133">Transmembrane helix</keyword>
<evidence type="ECO:0000256" key="1">
    <source>
        <dbReference type="SAM" id="Phobius"/>
    </source>
</evidence>
<reference evidence="2 3" key="1">
    <citation type="submission" date="2024-04" db="EMBL/GenBank/DDBJ databases">
        <authorList>
            <person name="Rising A."/>
            <person name="Reimegard J."/>
            <person name="Sonavane S."/>
            <person name="Akerstrom W."/>
            <person name="Nylinder S."/>
            <person name="Hedman E."/>
            <person name="Kallberg Y."/>
        </authorList>
    </citation>
    <scope>NUCLEOTIDE SEQUENCE [LARGE SCALE GENOMIC DNA]</scope>
</reference>
<organism evidence="2 3">
    <name type="scientific">Larinioides sclopetarius</name>
    <dbReference type="NCBI Taxonomy" id="280406"/>
    <lineage>
        <taxon>Eukaryota</taxon>
        <taxon>Metazoa</taxon>
        <taxon>Ecdysozoa</taxon>
        <taxon>Arthropoda</taxon>
        <taxon>Chelicerata</taxon>
        <taxon>Arachnida</taxon>
        <taxon>Araneae</taxon>
        <taxon>Araneomorphae</taxon>
        <taxon>Entelegynae</taxon>
        <taxon>Araneoidea</taxon>
        <taxon>Araneidae</taxon>
        <taxon>Larinioides</taxon>
    </lineage>
</organism>
<sequence length="150" mass="17558">MLVLHVKNNLKLKNHWRNMRIFTVEKNLINVINAKSDLKLKSHWKNMRIFTVEKNLINVINAPKVSVFIVILLGMLSYMQSHLLSVKYAKSDLKLKSHWKNMRIFTVEKNLINVINAPKVSVFIVILLGMLSYMQSHLLSVKYVKNNFLI</sequence>
<protein>
    <submittedName>
        <fullName evidence="2">Uncharacterized protein</fullName>
    </submittedName>
</protein>
<comment type="caution">
    <text evidence="2">The sequence shown here is derived from an EMBL/GenBank/DDBJ whole genome shotgun (WGS) entry which is preliminary data.</text>
</comment>
<gene>
    <name evidence="2" type="ORF">LARSCL_LOCUS21972</name>
</gene>
<evidence type="ECO:0000313" key="2">
    <source>
        <dbReference type="EMBL" id="CAL1300485.1"/>
    </source>
</evidence>
<name>A0AAV2BX81_9ARAC</name>
<proteinExistence type="predicted"/>
<keyword evidence="1" id="KW-0812">Transmembrane</keyword>
<evidence type="ECO:0000313" key="3">
    <source>
        <dbReference type="Proteomes" id="UP001497382"/>
    </source>
</evidence>
<dbReference type="PANTHER" id="PTHR14947:SF24">
    <property type="entry name" value="ZINC FINGER PROTEIN 781-RELATED"/>
    <property type="match status" value="1"/>
</dbReference>
<accession>A0AAV2BX81</accession>
<feature type="transmembrane region" description="Helical" evidence="1">
    <location>
        <begin position="65"/>
        <end position="89"/>
    </location>
</feature>
<dbReference type="AlphaFoldDB" id="A0AAV2BX81"/>
<feature type="transmembrane region" description="Helical" evidence="1">
    <location>
        <begin position="110"/>
        <end position="134"/>
    </location>
</feature>
<keyword evidence="3" id="KW-1185">Reference proteome</keyword>